<feature type="non-terminal residue" evidence="5">
    <location>
        <position position="106"/>
    </location>
</feature>
<evidence type="ECO:0000256" key="3">
    <source>
        <dbReference type="SAM" id="MobiDB-lite"/>
    </source>
</evidence>
<evidence type="ECO:0000259" key="4">
    <source>
        <dbReference type="Pfam" id="PF26573"/>
    </source>
</evidence>
<dbReference type="PANTHER" id="PTHR31139">
    <property type="entry name" value="ECTOPIC P GRANULES PROTEIN 5 HOMOLOG"/>
    <property type="match status" value="1"/>
</dbReference>
<dbReference type="InterPro" id="IPR058750">
    <property type="entry name" value="TPR_Epg5"/>
</dbReference>
<reference evidence="5" key="1">
    <citation type="submission" date="2014-12" db="EMBL/GenBank/DDBJ databases">
        <title>Insight into the proteome of Arion vulgaris.</title>
        <authorList>
            <person name="Aradska J."/>
            <person name="Bulat T."/>
            <person name="Smidak R."/>
            <person name="Sarate P."/>
            <person name="Gangsoo J."/>
            <person name="Sialana F."/>
            <person name="Bilban M."/>
            <person name="Lubec G."/>
        </authorList>
    </citation>
    <scope>NUCLEOTIDE SEQUENCE</scope>
    <source>
        <tissue evidence="5">Skin</tissue>
    </source>
</reference>
<sequence length="106" mass="12042">KNGTPKRRKSSHSPGTPPGGEQGVSFETAASNVSIEEDTLEYTSSKEFHQMLARLYQTYCLWLEEPRLHDPNLYLPALPPQYEAVRLNQVFQGFMGPWLDFVDLEG</sequence>
<name>A0A0B6Y067_9EUPU</name>
<protein>
    <recommendedName>
        <fullName evidence="4">Epg5-like TPR domain-containing protein</fullName>
    </recommendedName>
</protein>
<accession>A0A0B6Y067</accession>
<feature type="domain" description="Epg5-like TPR" evidence="4">
    <location>
        <begin position="38"/>
        <end position="103"/>
    </location>
</feature>
<dbReference type="GO" id="GO:0005737">
    <property type="term" value="C:cytoplasm"/>
    <property type="evidence" value="ECO:0007669"/>
    <property type="project" value="TreeGrafter"/>
</dbReference>
<proteinExistence type="inferred from homology"/>
<organism evidence="5">
    <name type="scientific">Arion vulgaris</name>
    <dbReference type="NCBI Taxonomy" id="1028688"/>
    <lineage>
        <taxon>Eukaryota</taxon>
        <taxon>Metazoa</taxon>
        <taxon>Spiralia</taxon>
        <taxon>Lophotrochozoa</taxon>
        <taxon>Mollusca</taxon>
        <taxon>Gastropoda</taxon>
        <taxon>Heterobranchia</taxon>
        <taxon>Euthyneura</taxon>
        <taxon>Panpulmonata</taxon>
        <taxon>Eupulmonata</taxon>
        <taxon>Stylommatophora</taxon>
        <taxon>Helicina</taxon>
        <taxon>Arionoidea</taxon>
        <taxon>Arionidae</taxon>
        <taxon>Arion</taxon>
    </lineage>
</organism>
<evidence type="ECO:0000313" key="5">
    <source>
        <dbReference type="EMBL" id="CEK49544.1"/>
    </source>
</evidence>
<dbReference type="PANTHER" id="PTHR31139:SF4">
    <property type="entry name" value="ECTOPIC P GRANULES PROTEIN 5 HOMOLOG"/>
    <property type="match status" value="1"/>
</dbReference>
<dbReference type="Pfam" id="PF26573">
    <property type="entry name" value="TPR_Epg5_2"/>
    <property type="match status" value="1"/>
</dbReference>
<feature type="non-terminal residue" evidence="5">
    <location>
        <position position="1"/>
    </location>
</feature>
<feature type="compositionally biased region" description="Basic residues" evidence="3">
    <location>
        <begin position="1"/>
        <end position="11"/>
    </location>
</feature>
<dbReference type="InterPro" id="IPR051436">
    <property type="entry name" value="Autophagy-related_EPG5"/>
</dbReference>
<evidence type="ECO:0000256" key="1">
    <source>
        <dbReference type="ARBA" id="ARBA00010948"/>
    </source>
</evidence>
<dbReference type="EMBL" id="HACG01002679">
    <property type="protein sequence ID" value="CEK49544.1"/>
    <property type="molecule type" value="Transcribed_RNA"/>
</dbReference>
<keyword evidence="2" id="KW-0072">Autophagy</keyword>
<dbReference type="GO" id="GO:0097352">
    <property type="term" value="P:autophagosome maturation"/>
    <property type="evidence" value="ECO:0007669"/>
    <property type="project" value="TreeGrafter"/>
</dbReference>
<comment type="similarity">
    <text evidence="1">Belongs to the EPG5 family.</text>
</comment>
<dbReference type="AlphaFoldDB" id="A0A0B6Y067"/>
<feature type="region of interest" description="Disordered" evidence="3">
    <location>
        <begin position="1"/>
        <end position="25"/>
    </location>
</feature>
<gene>
    <name evidence="5" type="primary">ORF8108</name>
</gene>
<evidence type="ECO:0000256" key="2">
    <source>
        <dbReference type="ARBA" id="ARBA00023006"/>
    </source>
</evidence>